<proteinExistence type="inferred from homology"/>
<reference evidence="5" key="1">
    <citation type="submission" date="2016-10" db="EMBL/GenBank/DDBJ databases">
        <authorList>
            <person name="Varghese N."/>
            <person name="Submissions S."/>
        </authorList>
    </citation>
    <scope>NUCLEOTIDE SEQUENCE [LARGE SCALE GENOMIC DNA]</scope>
    <source>
        <strain evidence="5">OK042</strain>
    </source>
</reference>
<sequence length="270" mass="29763">MCKVAAIQMKPASGQTDANLQQAVFMAEQAVGEGAELLVFPELWKTGYHLKKEEFLRLAETRDGKTVSLFRDLARKWGTVIVVPFAEIDGDHLYISLAVIERTGELLATYRKSFVWGKEKDSFTNGERQYRVIHTSLGKIGVLICYDIEFPEPARLLALQGAELIIVPSVWSFGAETRWDIQLPARALDNTVFILGVNTVGEGSCGKSKLVAPDGQVLCEASREEACILLHDIQPELIGKARARIPYLADFDESLLPGGEARKSGMVILG</sequence>
<accession>A0A1I3Y1R9</accession>
<dbReference type="SUPFAM" id="SSF56317">
    <property type="entry name" value="Carbon-nitrogen hydrolase"/>
    <property type="match status" value="1"/>
</dbReference>
<dbReference type="RefSeq" id="WP_092270946.1">
    <property type="nucleotide sequence ID" value="NZ_BJOE01000007.1"/>
</dbReference>
<name>A0A1I3Y1R9_9BACL</name>
<dbReference type="PROSITE" id="PS50263">
    <property type="entry name" value="CN_HYDROLASE"/>
    <property type="match status" value="1"/>
</dbReference>
<evidence type="ECO:0000256" key="2">
    <source>
        <dbReference type="ARBA" id="ARBA00022801"/>
    </source>
</evidence>
<dbReference type="PANTHER" id="PTHR43674">
    <property type="entry name" value="NITRILASE C965.09-RELATED"/>
    <property type="match status" value="1"/>
</dbReference>
<gene>
    <name evidence="4" type="ORF">SAMN05518846_110173</name>
</gene>
<comment type="similarity">
    <text evidence="1">Belongs to the carbon-nitrogen hydrolase superfamily. NIT1/NIT2 family.</text>
</comment>
<evidence type="ECO:0000313" key="5">
    <source>
        <dbReference type="Proteomes" id="UP000198915"/>
    </source>
</evidence>
<dbReference type="InterPro" id="IPR003010">
    <property type="entry name" value="C-N_Hydrolase"/>
</dbReference>
<keyword evidence="2 4" id="KW-0378">Hydrolase</keyword>
<evidence type="ECO:0000313" key="4">
    <source>
        <dbReference type="EMBL" id="SFK25359.1"/>
    </source>
</evidence>
<dbReference type="GO" id="GO:0016811">
    <property type="term" value="F:hydrolase activity, acting on carbon-nitrogen (but not peptide) bonds, in linear amides"/>
    <property type="evidence" value="ECO:0007669"/>
    <property type="project" value="TreeGrafter"/>
</dbReference>
<dbReference type="Pfam" id="PF00795">
    <property type="entry name" value="CN_hydrolase"/>
    <property type="match status" value="1"/>
</dbReference>
<dbReference type="AlphaFoldDB" id="A0A1I3Y1R9"/>
<evidence type="ECO:0000259" key="3">
    <source>
        <dbReference type="PROSITE" id="PS50263"/>
    </source>
</evidence>
<dbReference type="PANTHER" id="PTHR43674:SF16">
    <property type="entry name" value="CARBON-NITROGEN FAMILY, PUTATIVE (AFU_ORTHOLOGUE AFUA_5G02350)-RELATED"/>
    <property type="match status" value="1"/>
</dbReference>
<feature type="domain" description="CN hydrolase" evidence="3">
    <location>
        <begin position="2"/>
        <end position="235"/>
    </location>
</feature>
<keyword evidence="5" id="KW-1185">Reference proteome</keyword>
<protein>
    <submittedName>
        <fullName evidence="4">Predicted amidohydrolase</fullName>
    </submittedName>
</protein>
<dbReference type="STRING" id="1884381.SAMN05518846_110173"/>
<dbReference type="InterPro" id="IPR050345">
    <property type="entry name" value="Aliph_Amidase/BUP"/>
</dbReference>
<organism evidence="4 5">
    <name type="scientific">Brevibacillus centrosporus</name>
    <dbReference type="NCBI Taxonomy" id="54910"/>
    <lineage>
        <taxon>Bacteria</taxon>
        <taxon>Bacillati</taxon>
        <taxon>Bacillota</taxon>
        <taxon>Bacilli</taxon>
        <taxon>Bacillales</taxon>
        <taxon>Paenibacillaceae</taxon>
        <taxon>Brevibacillus</taxon>
    </lineage>
</organism>
<evidence type="ECO:0000256" key="1">
    <source>
        <dbReference type="ARBA" id="ARBA00010613"/>
    </source>
</evidence>
<dbReference type="EMBL" id="FORT01000010">
    <property type="protein sequence ID" value="SFK25359.1"/>
    <property type="molecule type" value="Genomic_DNA"/>
</dbReference>
<dbReference type="InterPro" id="IPR001110">
    <property type="entry name" value="UPF0012_CS"/>
</dbReference>
<dbReference type="Proteomes" id="UP000198915">
    <property type="component" value="Unassembled WGS sequence"/>
</dbReference>
<dbReference type="InterPro" id="IPR036526">
    <property type="entry name" value="C-N_Hydrolase_sf"/>
</dbReference>
<dbReference type="PROSITE" id="PS01227">
    <property type="entry name" value="UPF0012"/>
    <property type="match status" value="1"/>
</dbReference>
<dbReference type="Gene3D" id="3.60.110.10">
    <property type="entry name" value="Carbon-nitrogen hydrolase"/>
    <property type="match status" value="1"/>
</dbReference>